<name>A0ABV9P2E6_9FLAO</name>
<dbReference type="Proteomes" id="UP001595885">
    <property type="component" value="Unassembled WGS sequence"/>
</dbReference>
<gene>
    <name evidence="2" type="ORF">ACFO3U_02195</name>
</gene>
<keyword evidence="1" id="KW-1133">Transmembrane helix</keyword>
<evidence type="ECO:0000313" key="3">
    <source>
        <dbReference type="Proteomes" id="UP001595885"/>
    </source>
</evidence>
<evidence type="ECO:0000256" key="1">
    <source>
        <dbReference type="SAM" id="Phobius"/>
    </source>
</evidence>
<feature type="transmembrane region" description="Helical" evidence="1">
    <location>
        <begin position="49"/>
        <end position="65"/>
    </location>
</feature>
<proteinExistence type="predicted"/>
<keyword evidence="1" id="KW-0812">Transmembrane</keyword>
<feature type="transmembrane region" description="Helical" evidence="1">
    <location>
        <begin position="6"/>
        <end position="28"/>
    </location>
</feature>
<accession>A0ABV9P2E6</accession>
<dbReference type="EMBL" id="JBHSGW010000001">
    <property type="protein sequence ID" value="MFC4738796.1"/>
    <property type="molecule type" value="Genomic_DNA"/>
</dbReference>
<comment type="caution">
    <text evidence="2">The sequence shown here is derived from an EMBL/GenBank/DDBJ whole genome shotgun (WGS) entry which is preliminary data.</text>
</comment>
<feature type="transmembrane region" description="Helical" evidence="1">
    <location>
        <begin position="71"/>
        <end position="89"/>
    </location>
</feature>
<evidence type="ECO:0000313" key="2">
    <source>
        <dbReference type="EMBL" id="MFC4738796.1"/>
    </source>
</evidence>
<keyword evidence="1" id="KW-0472">Membrane</keyword>
<keyword evidence="3" id="KW-1185">Reference proteome</keyword>
<protein>
    <submittedName>
        <fullName evidence="2">Uncharacterized protein</fullName>
    </submittedName>
</protein>
<organism evidence="2 3">
    <name type="scientific">Flavobacterium ponti</name>
    <dbReference type="NCBI Taxonomy" id="665133"/>
    <lineage>
        <taxon>Bacteria</taxon>
        <taxon>Pseudomonadati</taxon>
        <taxon>Bacteroidota</taxon>
        <taxon>Flavobacteriia</taxon>
        <taxon>Flavobacteriales</taxon>
        <taxon>Flavobacteriaceae</taxon>
        <taxon>Flavobacterium</taxon>
    </lineage>
</organism>
<dbReference type="RefSeq" id="WP_379738003.1">
    <property type="nucleotide sequence ID" value="NZ_JBHSGW010000001.1"/>
</dbReference>
<sequence length="90" mass="9997">MKNKDLFIGVFIGLIVCFIGCVLFITLFTSMGLEEGFSNLKTQGNLGKLITLGALLNIGIVYWLFKKNKDLMAKGVILSIFILTIYTVFV</sequence>
<reference evidence="3" key="1">
    <citation type="journal article" date="2019" name="Int. J. Syst. Evol. Microbiol.">
        <title>The Global Catalogue of Microorganisms (GCM) 10K type strain sequencing project: providing services to taxonomists for standard genome sequencing and annotation.</title>
        <authorList>
            <consortium name="The Broad Institute Genomics Platform"/>
            <consortium name="The Broad Institute Genome Sequencing Center for Infectious Disease"/>
            <person name="Wu L."/>
            <person name="Ma J."/>
        </authorList>
    </citation>
    <scope>NUCLEOTIDE SEQUENCE [LARGE SCALE GENOMIC DNA]</scope>
    <source>
        <strain evidence="3">CCUG 50349</strain>
    </source>
</reference>